<dbReference type="EMBL" id="JAAGMK010000855">
    <property type="protein sequence ID" value="NEB88269.1"/>
    <property type="molecule type" value="Genomic_DNA"/>
</dbReference>
<comment type="caution">
    <text evidence="2">The sequence shown here is derived from an EMBL/GenBank/DDBJ whole genome shotgun (WGS) entry which is preliminary data.</text>
</comment>
<dbReference type="AlphaFoldDB" id="A0A6G3SZD9"/>
<feature type="region of interest" description="Disordered" evidence="1">
    <location>
        <begin position="1"/>
        <end position="68"/>
    </location>
</feature>
<feature type="non-terminal residue" evidence="2">
    <location>
        <position position="68"/>
    </location>
</feature>
<gene>
    <name evidence="2" type="ORF">G3I43_29495</name>
</gene>
<proteinExistence type="predicted"/>
<organism evidence="2">
    <name type="scientific">Streptomyces anulatus</name>
    <name type="common">Streptomyces chrysomallus</name>
    <dbReference type="NCBI Taxonomy" id="1892"/>
    <lineage>
        <taxon>Bacteria</taxon>
        <taxon>Bacillati</taxon>
        <taxon>Actinomycetota</taxon>
        <taxon>Actinomycetes</taxon>
        <taxon>Kitasatosporales</taxon>
        <taxon>Streptomycetaceae</taxon>
        <taxon>Streptomyces</taxon>
    </lineage>
</organism>
<evidence type="ECO:0000313" key="2">
    <source>
        <dbReference type="EMBL" id="NEB88269.1"/>
    </source>
</evidence>
<evidence type="ECO:0000256" key="1">
    <source>
        <dbReference type="SAM" id="MobiDB-lite"/>
    </source>
</evidence>
<feature type="compositionally biased region" description="Basic and acidic residues" evidence="1">
    <location>
        <begin position="11"/>
        <end position="28"/>
    </location>
</feature>
<sequence>MPESSGLGRSGLEKSVLEKPPSPRRELQRAGQIHPPLPRPETRLVGDRAPLPQHRKHLGRQPRAPEVP</sequence>
<protein>
    <submittedName>
        <fullName evidence="2">Uncharacterized protein</fullName>
    </submittedName>
</protein>
<name>A0A6G3SZD9_STRAQ</name>
<accession>A0A6G3SZD9</accession>
<reference evidence="2" key="1">
    <citation type="submission" date="2020-01" db="EMBL/GenBank/DDBJ databases">
        <title>Insect and environment-associated Actinomycetes.</title>
        <authorList>
            <person name="Currrie C."/>
            <person name="Chevrette M."/>
            <person name="Carlson C."/>
            <person name="Stubbendieck R."/>
            <person name="Wendt-Pienkowski E."/>
        </authorList>
    </citation>
    <scope>NUCLEOTIDE SEQUENCE</scope>
    <source>
        <strain evidence="2">SID505</strain>
    </source>
</reference>